<sequence length="115" mass="13176">MIIKNGGGEKLNKSQKTNNDKQILKKILETGLGIQAIGVVATFALKKNKVEFLRKLRQEIENFVNNLRDDEKKELREDLDLMLENKADEFTDELLKQLDESEMQKVADELKTVAS</sequence>
<evidence type="ECO:0000313" key="1">
    <source>
        <dbReference type="EMBL" id="OGM60883.1"/>
    </source>
</evidence>
<gene>
    <name evidence="1" type="ORF">A2892_04490</name>
</gene>
<accession>A0A1F8BA26</accession>
<dbReference type="STRING" id="1802517.A2892_04490"/>
<reference evidence="1 2" key="1">
    <citation type="journal article" date="2016" name="Nat. Commun.">
        <title>Thousands of microbial genomes shed light on interconnected biogeochemical processes in an aquifer system.</title>
        <authorList>
            <person name="Anantharaman K."/>
            <person name="Brown C.T."/>
            <person name="Hug L.A."/>
            <person name="Sharon I."/>
            <person name="Castelle C.J."/>
            <person name="Probst A.J."/>
            <person name="Thomas B.C."/>
            <person name="Singh A."/>
            <person name="Wilkins M.J."/>
            <person name="Karaoz U."/>
            <person name="Brodie E.L."/>
            <person name="Williams K.H."/>
            <person name="Hubbard S.S."/>
            <person name="Banfield J.F."/>
        </authorList>
    </citation>
    <scope>NUCLEOTIDE SEQUENCE [LARGE SCALE GENOMIC DNA]</scope>
</reference>
<dbReference type="AlphaFoldDB" id="A0A1F8BA26"/>
<dbReference type="EMBL" id="MGHD01000002">
    <property type="protein sequence ID" value="OGM60883.1"/>
    <property type="molecule type" value="Genomic_DNA"/>
</dbReference>
<dbReference type="SUPFAM" id="SSF55194">
    <property type="entry name" value="Ribosome recycling factor, RRF"/>
    <property type="match status" value="1"/>
</dbReference>
<protein>
    <submittedName>
        <fullName evidence="1">Uncharacterized protein</fullName>
    </submittedName>
</protein>
<name>A0A1F8BA26_9BACT</name>
<organism evidence="1 2">
    <name type="scientific">Candidatus Woesebacteria bacterium RIFCSPLOWO2_01_FULL_39_10b</name>
    <dbReference type="NCBI Taxonomy" id="1802517"/>
    <lineage>
        <taxon>Bacteria</taxon>
        <taxon>Candidatus Woeseibacteriota</taxon>
    </lineage>
</organism>
<dbReference type="InterPro" id="IPR036191">
    <property type="entry name" value="RRF_sf"/>
</dbReference>
<proteinExistence type="predicted"/>
<comment type="caution">
    <text evidence="1">The sequence shown here is derived from an EMBL/GenBank/DDBJ whole genome shotgun (WGS) entry which is preliminary data.</text>
</comment>
<dbReference type="Proteomes" id="UP000176404">
    <property type="component" value="Unassembled WGS sequence"/>
</dbReference>
<evidence type="ECO:0000313" key="2">
    <source>
        <dbReference type="Proteomes" id="UP000176404"/>
    </source>
</evidence>